<name>A0ABV7WP11_9GAMM</name>
<keyword evidence="3" id="KW-0804">Transcription</keyword>
<dbReference type="Proteomes" id="UP001595710">
    <property type="component" value="Unassembled WGS sequence"/>
</dbReference>
<evidence type="ECO:0000313" key="5">
    <source>
        <dbReference type="EMBL" id="MFC3701066.1"/>
    </source>
</evidence>
<evidence type="ECO:0000259" key="4">
    <source>
        <dbReference type="PROSITE" id="PS50949"/>
    </source>
</evidence>
<dbReference type="SUPFAM" id="SSF64288">
    <property type="entry name" value="Chorismate lyase-like"/>
    <property type="match status" value="1"/>
</dbReference>
<evidence type="ECO:0000256" key="3">
    <source>
        <dbReference type="ARBA" id="ARBA00023163"/>
    </source>
</evidence>
<dbReference type="InterPro" id="IPR050679">
    <property type="entry name" value="Bact_HTH_transcr_reg"/>
</dbReference>
<proteinExistence type="predicted"/>
<comment type="caution">
    <text evidence="5">The sequence shown here is derived from an EMBL/GenBank/DDBJ whole genome shotgun (WGS) entry which is preliminary data.</text>
</comment>
<dbReference type="RefSeq" id="WP_377362431.1">
    <property type="nucleotide sequence ID" value="NZ_JBHRYN010000007.1"/>
</dbReference>
<dbReference type="Pfam" id="PF00392">
    <property type="entry name" value="GntR"/>
    <property type="match status" value="1"/>
</dbReference>
<dbReference type="SMART" id="SM00345">
    <property type="entry name" value="HTH_GNTR"/>
    <property type="match status" value="1"/>
</dbReference>
<dbReference type="SMART" id="SM00866">
    <property type="entry name" value="UTRA"/>
    <property type="match status" value="1"/>
</dbReference>
<keyword evidence="2" id="KW-0238">DNA-binding</keyword>
<dbReference type="InterPro" id="IPR036390">
    <property type="entry name" value="WH_DNA-bd_sf"/>
</dbReference>
<protein>
    <submittedName>
        <fullName evidence="5">GntR family transcriptional regulator</fullName>
    </submittedName>
</protein>
<evidence type="ECO:0000256" key="2">
    <source>
        <dbReference type="ARBA" id="ARBA00023125"/>
    </source>
</evidence>
<dbReference type="Pfam" id="PF07702">
    <property type="entry name" value="UTRA"/>
    <property type="match status" value="1"/>
</dbReference>
<accession>A0ABV7WP11</accession>
<evidence type="ECO:0000256" key="1">
    <source>
        <dbReference type="ARBA" id="ARBA00023015"/>
    </source>
</evidence>
<dbReference type="CDD" id="cd07377">
    <property type="entry name" value="WHTH_GntR"/>
    <property type="match status" value="1"/>
</dbReference>
<organism evidence="5 6">
    <name type="scientific">Reinekea marina</name>
    <dbReference type="NCBI Taxonomy" id="1310421"/>
    <lineage>
        <taxon>Bacteria</taxon>
        <taxon>Pseudomonadati</taxon>
        <taxon>Pseudomonadota</taxon>
        <taxon>Gammaproteobacteria</taxon>
        <taxon>Oceanospirillales</taxon>
        <taxon>Saccharospirillaceae</taxon>
        <taxon>Reinekea</taxon>
    </lineage>
</organism>
<dbReference type="PANTHER" id="PTHR44846">
    <property type="entry name" value="MANNOSYL-D-GLYCERATE TRANSPORT/METABOLISM SYSTEM REPRESSOR MNGR-RELATED"/>
    <property type="match status" value="1"/>
</dbReference>
<gene>
    <name evidence="5" type="ORF">ACFOND_05365</name>
</gene>
<dbReference type="EMBL" id="JBHRYN010000007">
    <property type="protein sequence ID" value="MFC3701066.1"/>
    <property type="molecule type" value="Genomic_DNA"/>
</dbReference>
<dbReference type="Gene3D" id="3.40.1410.10">
    <property type="entry name" value="Chorismate lyase-like"/>
    <property type="match status" value="1"/>
</dbReference>
<evidence type="ECO:0000313" key="6">
    <source>
        <dbReference type="Proteomes" id="UP001595710"/>
    </source>
</evidence>
<dbReference type="PANTHER" id="PTHR44846:SF17">
    <property type="entry name" value="GNTR-FAMILY TRANSCRIPTIONAL REGULATOR"/>
    <property type="match status" value="1"/>
</dbReference>
<dbReference type="InterPro" id="IPR036388">
    <property type="entry name" value="WH-like_DNA-bd_sf"/>
</dbReference>
<dbReference type="InterPro" id="IPR028978">
    <property type="entry name" value="Chorismate_lyase_/UTRA_dom_sf"/>
</dbReference>
<dbReference type="Gene3D" id="1.10.10.10">
    <property type="entry name" value="Winged helix-like DNA-binding domain superfamily/Winged helix DNA-binding domain"/>
    <property type="match status" value="1"/>
</dbReference>
<feature type="domain" description="HTH gntR-type" evidence="4">
    <location>
        <begin position="20"/>
        <end position="88"/>
    </location>
</feature>
<dbReference type="InterPro" id="IPR011663">
    <property type="entry name" value="UTRA"/>
</dbReference>
<sequence>MTDDQHPKSDDFAARSGKNRPKYVQVSDLLIREIKAGHWREGERLPVEAELAVELKVAVGTLRKALTLLESEGLLERRQGSGTYVKKPPKEAAYQLFRLELLQGGGTPHAKTLAVRKEKNSEVARVFGVSSSTLFWRIERKRFLNETPIAAEEMWIRGSHAKQLTAEELDESLYRHYREHFGFWISHVEDRIRLDFCTPWSADILNKESGAPLGWIERISWSSQDSVEEYSRTWFDPDVCHYVSRMA</sequence>
<keyword evidence="6" id="KW-1185">Reference proteome</keyword>
<reference evidence="6" key="1">
    <citation type="journal article" date="2019" name="Int. J. Syst. Evol. Microbiol.">
        <title>The Global Catalogue of Microorganisms (GCM) 10K type strain sequencing project: providing services to taxonomists for standard genome sequencing and annotation.</title>
        <authorList>
            <consortium name="The Broad Institute Genomics Platform"/>
            <consortium name="The Broad Institute Genome Sequencing Center for Infectious Disease"/>
            <person name="Wu L."/>
            <person name="Ma J."/>
        </authorList>
    </citation>
    <scope>NUCLEOTIDE SEQUENCE [LARGE SCALE GENOMIC DNA]</scope>
    <source>
        <strain evidence="6">CECT 8288</strain>
    </source>
</reference>
<dbReference type="PROSITE" id="PS50949">
    <property type="entry name" value="HTH_GNTR"/>
    <property type="match status" value="1"/>
</dbReference>
<dbReference type="SUPFAM" id="SSF46785">
    <property type="entry name" value="Winged helix' DNA-binding domain"/>
    <property type="match status" value="1"/>
</dbReference>
<keyword evidence="1" id="KW-0805">Transcription regulation</keyword>
<dbReference type="InterPro" id="IPR000524">
    <property type="entry name" value="Tscrpt_reg_HTH_GntR"/>
</dbReference>